<keyword evidence="1" id="KW-1133">Transmembrane helix</keyword>
<gene>
    <name evidence="2" type="ORF">LX87_05543</name>
</gene>
<dbReference type="AlphaFoldDB" id="A0A327WI21"/>
<dbReference type="EMBL" id="QLMC01000015">
    <property type="protein sequence ID" value="RAJ90064.1"/>
    <property type="molecule type" value="Genomic_DNA"/>
</dbReference>
<dbReference type="Proteomes" id="UP000248790">
    <property type="component" value="Unassembled WGS sequence"/>
</dbReference>
<evidence type="ECO:0000313" key="3">
    <source>
        <dbReference type="Proteomes" id="UP000248790"/>
    </source>
</evidence>
<name>A0A327WI21_LARAB</name>
<organism evidence="2 3">
    <name type="scientific">Larkinella arboricola</name>
    <dbReference type="NCBI Taxonomy" id="643671"/>
    <lineage>
        <taxon>Bacteria</taxon>
        <taxon>Pseudomonadati</taxon>
        <taxon>Bacteroidota</taxon>
        <taxon>Cytophagia</taxon>
        <taxon>Cytophagales</taxon>
        <taxon>Spirosomataceae</taxon>
        <taxon>Larkinella</taxon>
    </lineage>
</organism>
<evidence type="ECO:0000313" key="2">
    <source>
        <dbReference type="EMBL" id="RAJ90064.1"/>
    </source>
</evidence>
<dbReference type="RefSeq" id="WP_111631539.1">
    <property type="nucleotide sequence ID" value="NZ_QLMC01000015.1"/>
</dbReference>
<keyword evidence="1" id="KW-0472">Membrane</keyword>
<keyword evidence="3" id="KW-1185">Reference proteome</keyword>
<feature type="transmembrane region" description="Helical" evidence="1">
    <location>
        <begin position="12"/>
        <end position="31"/>
    </location>
</feature>
<protein>
    <recommendedName>
        <fullName evidence="4">Phage abortive infection protein</fullName>
    </recommendedName>
</protein>
<accession>A0A327WI21</accession>
<comment type="caution">
    <text evidence="2">The sequence shown here is derived from an EMBL/GenBank/DDBJ whole genome shotgun (WGS) entry which is preliminary data.</text>
</comment>
<feature type="transmembrane region" description="Helical" evidence="1">
    <location>
        <begin position="56"/>
        <end position="77"/>
    </location>
</feature>
<keyword evidence="1" id="KW-0812">Transmembrane</keyword>
<evidence type="ECO:0000256" key="1">
    <source>
        <dbReference type="SAM" id="Phobius"/>
    </source>
</evidence>
<proteinExistence type="predicted"/>
<reference evidence="2 3" key="1">
    <citation type="submission" date="2018-06" db="EMBL/GenBank/DDBJ databases">
        <title>Genomic Encyclopedia of Archaeal and Bacterial Type Strains, Phase II (KMG-II): from individual species to whole genera.</title>
        <authorList>
            <person name="Goeker M."/>
        </authorList>
    </citation>
    <scope>NUCLEOTIDE SEQUENCE [LARGE SCALE GENOMIC DNA]</scope>
    <source>
        <strain evidence="2 3">DSM 21851</strain>
    </source>
</reference>
<evidence type="ECO:0008006" key="4">
    <source>
        <dbReference type="Google" id="ProtNLM"/>
    </source>
</evidence>
<dbReference type="OrthoDB" id="6678638at2"/>
<sequence>MALTDKQTKITIYIIIITTILGIILMLFLSVKAYCNGYSFWNPIIDFEKTGQFGDYIGGVAGTLFSLVGTLLIFLTFSEQGKQNKRQSFESSYFEMIRLHRDNVRELNYTKFEATKMNTSENRKVFKVLLEEFEECLNETKNITEKYRCEDLYKTEEIEKIKSIFPKIDLKEVANIDISYSIFYYGLGRS</sequence>